<feature type="binding site" evidence="7 9">
    <location>
        <position position="116"/>
    </location>
    <ligand>
        <name>3-methyl-2-oxobutanoate</name>
        <dbReference type="ChEBI" id="CHEBI:11851"/>
    </ligand>
</feature>
<feature type="binding site" evidence="7 10">
    <location>
        <position position="47"/>
    </location>
    <ligand>
        <name>Mg(2+)</name>
        <dbReference type="ChEBI" id="CHEBI:18420"/>
    </ligand>
</feature>
<comment type="similarity">
    <text evidence="2 7">Belongs to the PanB family.</text>
</comment>
<evidence type="ECO:0000256" key="5">
    <source>
        <dbReference type="ARBA" id="ARBA00022679"/>
    </source>
</evidence>
<sequence length="277" mass="29957">MESQKVTIASLQKKKSSGQKITMMTAYDFPTASLVDQAGIDTILVGDSLGMVMLGYQSTVPVTMDEMLHHCKAVVRAAKRGFVIGDMPFMSYHISVEDAILNAGRFIKEAGCDCIKLEGGSEMAHVVEAIVRIGIPVCGHIGLTPQTATKLSGYNVQGKDAESAKALLQSARDLENAGAFMIVMECIPDMLAARITKELSVPTIGIGAGKDCDGQVLVYHDLVGLFERFTPKFVKQYVNLSPQIRDALVKFKNEVESGAFPGPEHSFAMKPEEAKKI</sequence>
<comment type="pathway">
    <text evidence="1 7">Cofactor biosynthesis; (R)-pantothenate biosynthesis; (R)-pantoate from 3-methyl-2-oxobutanoate: step 1/2.</text>
</comment>
<keyword evidence="5 7" id="KW-0808">Transferase</keyword>
<feature type="binding site" evidence="7 9">
    <location>
        <begin position="47"/>
        <end position="48"/>
    </location>
    <ligand>
        <name>3-methyl-2-oxobutanoate</name>
        <dbReference type="ChEBI" id="CHEBI:11851"/>
    </ligand>
</feature>
<dbReference type="NCBIfam" id="TIGR00222">
    <property type="entry name" value="panB"/>
    <property type="match status" value="1"/>
</dbReference>
<comment type="function">
    <text evidence="6 7">Catalyzes the reversible reaction in which hydroxymethyl group from 5,10-methylenetetrahydrofolate is transferred onto alpha-ketoisovalerate to form ketopantoate.</text>
</comment>
<dbReference type="AlphaFoldDB" id="A0A445MVM3"/>
<dbReference type="SUPFAM" id="SSF51621">
    <property type="entry name" value="Phosphoenolpyruvate/pyruvate domain"/>
    <property type="match status" value="1"/>
</dbReference>
<evidence type="ECO:0000256" key="9">
    <source>
        <dbReference type="PIRSR" id="PIRSR000388-2"/>
    </source>
</evidence>
<dbReference type="InterPro" id="IPR003700">
    <property type="entry name" value="Pantoate_hydroxy_MeTrfase"/>
</dbReference>
<evidence type="ECO:0000256" key="3">
    <source>
        <dbReference type="ARBA" id="ARBA00011424"/>
    </source>
</evidence>
<evidence type="ECO:0000256" key="6">
    <source>
        <dbReference type="ARBA" id="ARBA00056497"/>
    </source>
</evidence>
<dbReference type="PANTHER" id="PTHR20881">
    <property type="entry name" value="3-METHYL-2-OXOBUTANOATE HYDROXYMETHYLTRANSFERASE"/>
    <property type="match status" value="1"/>
</dbReference>
<organism evidence="11">
    <name type="scientific">uncultured Desulfobacterium sp</name>
    <dbReference type="NCBI Taxonomy" id="201089"/>
    <lineage>
        <taxon>Bacteria</taxon>
        <taxon>Pseudomonadati</taxon>
        <taxon>Thermodesulfobacteriota</taxon>
        <taxon>Desulfobacteria</taxon>
        <taxon>Desulfobacterales</taxon>
        <taxon>Desulfobacteriaceae</taxon>
        <taxon>Desulfobacterium</taxon>
        <taxon>environmental samples</taxon>
    </lineage>
</organism>
<dbReference type="GO" id="GO:0000287">
    <property type="term" value="F:magnesium ion binding"/>
    <property type="evidence" value="ECO:0007669"/>
    <property type="project" value="TreeGrafter"/>
</dbReference>
<keyword evidence="11" id="KW-0489">Methyltransferase</keyword>
<comment type="subcellular location">
    <subcellularLocation>
        <location evidence="7">Cytoplasm</location>
    </subcellularLocation>
</comment>
<dbReference type="GO" id="GO:0005737">
    <property type="term" value="C:cytoplasm"/>
    <property type="evidence" value="ECO:0007669"/>
    <property type="project" value="UniProtKB-SubCell"/>
</dbReference>
<evidence type="ECO:0000313" key="11">
    <source>
        <dbReference type="EMBL" id="SPD73530.1"/>
    </source>
</evidence>
<dbReference type="EC" id="2.1.2.11" evidence="7"/>
<dbReference type="UniPathway" id="UPA00028">
    <property type="reaction ID" value="UER00003"/>
</dbReference>
<dbReference type="PIRSF" id="PIRSF000388">
    <property type="entry name" value="Pantoate_hydroxy_MeTrfase"/>
    <property type="match status" value="1"/>
</dbReference>
<dbReference type="GO" id="GO:0032259">
    <property type="term" value="P:methylation"/>
    <property type="evidence" value="ECO:0007669"/>
    <property type="project" value="UniProtKB-KW"/>
</dbReference>
<dbReference type="CDD" id="cd06557">
    <property type="entry name" value="KPHMT-like"/>
    <property type="match status" value="1"/>
</dbReference>
<evidence type="ECO:0000256" key="4">
    <source>
        <dbReference type="ARBA" id="ARBA00022655"/>
    </source>
</evidence>
<keyword evidence="7" id="KW-0963">Cytoplasm</keyword>
<feature type="binding site" evidence="7 9">
    <location>
        <position position="86"/>
    </location>
    <ligand>
        <name>3-methyl-2-oxobutanoate</name>
        <dbReference type="ChEBI" id="CHEBI:11851"/>
    </ligand>
</feature>
<reference evidence="11" key="1">
    <citation type="submission" date="2018-01" db="EMBL/GenBank/DDBJ databases">
        <authorList>
            <person name="Regsiter A."/>
            <person name="William W."/>
        </authorList>
    </citation>
    <scope>NUCLEOTIDE SEQUENCE</scope>
    <source>
        <strain evidence="11">TRIP AH-1</strain>
    </source>
</reference>
<protein>
    <recommendedName>
        <fullName evidence="7">3-methyl-2-oxobutanoate hydroxymethyltransferase</fullName>
        <ecNumber evidence="7">2.1.2.11</ecNumber>
    </recommendedName>
    <alternativeName>
        <fullName evidence="7">Ketopantoate hydroxymethyltransferase</fullName>
        <shortName evidence="7">KPHMT</shortName>
    </alternativeName>
</protein>
<dbReference type="HAMAP" id="MF_00156">
    <property type="entry name" value="PanB"/>
    <property type="match status" value="1"/>
</dbReference>
<comment type="subunit">
    <text evidence="3 7">Homodecamer; pentamer of dimers.</text>
</comment>
<evidence type="ECO:0000256" key="1">
    <source>
        <dbReference type="ARBA" id="ARBA00005033"/>
    </source>
</evidence>
<dbReference type="InterPro" id="IPR015813">
    <property type="entry name" value="Pyrv/PenolPyrv_kinase-like_dom"/>
</dbReference>
<comment type="cofactor">
    <cofactor evidence="7 10">
        <name>Mg(2+)</name>
        <dbReference type="ChEBI" id="CHEBI:18420"/>
    </cofactor>
    <text evidence="7 10">Binds 1 Mg(2+) ion per subunit.</text>
</comment>
<accession>A0A445MVM3</accession>
<dbReference type="EMBL" id="OJIN01000101">
    <property type="protein sequence ID" value="SPD73530.1"/>
    <property type="molecule type" value="Genomic_DNA"/>
</dbReference>
<proteinExistence type="inferred from homology"/>
<evidence type="ECO:0000256" key="8">
    <source>
        <dbReference type="PIRSR" id="PIRSR000388-1"/>
    </source>
</evidence>
<feature type="active site" description="Proton acceptor" evidence="7 8">
    <location>
        <position position="185"/>
    </location>
</feature>
<feature type="binding site" evidence="7 10">
    <location>
        <position position="86"/>
    </location>
    <ligand>
        <name>Mg(2+)</name>
        <dbReference type="ChEBI" id="CHEBI:18420"/>
    </ligand>
</feature>
<gene>
    <name evidence="7 11" type="primary">panB</name>
    <name evidence="11" type="ORF">PITCH_A190106</name>
</gene>
<dbReference type="NCBIfam" id="NF001452">
    <property type="entry name" value="PRK00311.1"/>
    <property type="match status" value="1"/>
</dbReference>
<dbReference type="GO" id="GO:0015940">
    <property type="term" value="P:pantothenate biosynthetic process"/>
    <property type="evidence" value="ECO:0007669"/>
    <property type="project" value="UniProtKB-UniRule"/>
</dbReference>
<keyword evidence="4 7" id="KW-0566">Pantothenate biosynthesis</keyword>
<dbReference type="GO" id="GO:0008168">
    <property type="term" value="F:methyltransferase activity"/>
    <property type="evidence" value="ECO:0007669"/>
    <property type="project" value="UniProtKB-KW"/>
</dbReference>
<comment type="catalytic activity">
    <reaction evidence="7">
        <text>(6R)-5,10-methylene-5,6,7,8-tetrahydrofolate + 3-methyl-2-oxobutanoate + H2O = 2-dehydropantoate + (6S)-5,6,7,8-tetrahydrofolate</text>
        <dbReference type="Rhea" id="RHEA:11824"/>
        <dbReference type="ChEBI" id="CHEBI:11561"/>
        <dbReference type="ChEBI" id="CHEBI:11851"/>
        <dbReference type="ChEBI" id="CHEBI:15377"/>
        <dbReference type="ChEBI" id="CHEBI:15636"/>
        <dbReference type="ChEBI" id="CHEBI:57453"/>
        <dbReference type="EC" id="2.1.2.11"/>
    </reaction>
</comment>
<dbReference type="PANTHER" id="PTHR20881:SF0">
    <property type="entry name" value="3-METHYL-2-OXOBUTANOATE HYDROXYMETHYLTRANSFERASE"/>
    <property type="match status" value="1"/>
</dbReference>
<dbReference type="GO" id="GO:0003864">
    <property type="term" value="F:3-methyl-2-oxobutanoate hydroxymethyltransferase activity"/>
    <property type="evidence" value="ECO:0007669"/>
    <property type="project" value="UniProtKB-UniRule"/>
</dbReference>
<evidence type="ECO:0000256" key="10">
    <source>
        <dbReference type="PIRSR" id="PIRSR000388-3"/>
    </source>
</evidence>
<dbReference type="Gene3D" id="3.20.20.60">
    <property type="entry name" value="Phosphoenolpyruvate-binding domains"/>
    <property type="match status" value="1"/>
</dbReference>
<keyword evidence="7 10" id="KW-0460">Magnesium</keyword>
<dbReference type="InterPro" id="IPR040442">
    <property type="entry name" value="Pyrv_kinase-like_dom_sf"/>
</dbReference>
<evidence type="ECO:0000256" key="7">
    <source>
        <dbReference type="HAMAP-Rule" id="MF_00156"/>
    </source>
</evidence>
<name>A0A445MVM3_9BACT</name>
<evidence type="ECO:0000256" key="2">
    <source>
        <dbReference type="ARBA" id="ARBA00008676"/>
    </source>
</evidence>
<dbReference type="FunFam" id="3.20.20.60:FF:000003">
    <property type="entry name" value="3-methyl-2-oxobutanoate hydroxymethyltransferase"/>
    <property type="match status" value="1"/>
</dbReference>
<dbReference type="Pfam" id="PF02548">
    <property type="entry name" value="Pantoate_transf"/>
    <property type="match status" value="1"/>
</dbReference>
<feature type="binding site" evidence="7 10">
    <location>
        <position position="118"/>
    </location>
    <ligand>
        <name>Mg(2+)</name>
        <dbReference type="ChEBI" id="CHEBI:18420"/>
    </ligand>
</feature>
<keyword evidence="7 10" id="KW-0479">Metal-binding</keyword>